<reference evidence="2 3" key="1">
    <citation type="submission" date="2023-09" db="EMBL/GenBank/DDBJ databases">
        <title>Microbacterium fusihabitans sp. nov., Microbacterium phycihabitans sp. nov., and Microbacterium cervinum sp. nov., isolated from dried seaweeds of beach.</title>
        <authorList>
            <person name="Lee S.D."/>
        </authorList>
    </citation>
    <scope>NUCLEOTIDE SEQUENCE [LARGE SCALE GENOMIC DNA]</scope>
    <source>
        <strain evidence="2 3">KSW2-21</strain>
    </source>
</reference>
<comment type="caution">
    <text evidence="2">The sequence shown here is derived from an EMBL/GenBank/DDBJ whole genome shotgun (WGS) entry which is preliminary data.</text>
</comment>
<dbReference type="PANTHER" id="PTHR17985">
    <property type="entry name" value="SER/THR-RICH PROTEIN T10 IN DGCR REGION"/>
    <property type="match status" value="1"/>
</dbReference>
<gene>
    <name evidence="2" type="ORF">RWH43_15445</name>
</gene>
<protein>
    <submittedName>
        <fullName evidence="2">NRDE family protein</fullName>
    </submittedName>
</protein>
<organism evidence="2 3">
    <name type="scientific">Microbacterium algihabitans</name>
    <dbReference type="NCBI Taxonomy" id="3075992"/>
    <lineage>
        <taxon>Bacteria</taxon>
        <taxon>Bacillati</taxon>
        <taxon>Actinomycetota</taxon>
        <taxon>Actinomycetes</taxon>
        <taxon>Micrococcales</taxon>
        <taxon>Microbacteriaceae</taxon>
        <taxon>Microbacterium</taxon>
    </lineage>
</organism>
<evidence type="ECO:0000313" key="3">
    <source>
        <dbReference type="Proteomes" id="UP001256673"/>
    </source>
</evidence>
<feature type="region of interest" description="Disordered" evidence="1">
    <location>
        <begin position="238"/>
        <end position="261"/>
    </location>
</feature>
<dbReference type="EMBL" id="JAWDIU010000006">
    <property type="protein sequence ID" value="MDU0328152.1"/>
    <property type="molecule type" value="Genomic_DNA"/>
</dbReference>
<dbReference type="PANTHER" id="PTHR17985:SF8">
    <property type="entry name" value="TRANSPORT AND GOLGI ORGANIZATION PROTEIN 2 HOMOLOG"/>
    <property type="match status" value="1"/>
</dbReference>
<dbReference type="InterPro" id="IPR008551">
    <property type="entry name" value="TANGO2"/>
</dbReference>
<keyword evidence="3" id="KW-1185">Reference proteome</keyword>
<proteinExistence type="predicted"/>
<dbReference type="Pfam" id="PF05742">
    <property type="entry name" value="TANGO2"/>
    <property type="match status" value="1"/>
</dbReference>
<evidence type="ECO:0000256" key="1">
    <source>
        <dbReference type="SAM" id="MobiDB-lite"/>
    </source>
</evidence>
<evidence type="ECO:0000313" key="2">
    <source>
        <dbReference type="EMBL" id="MDU0328152.1"/>
    </source>
</evidence>
<dbReference type="RefSeq" id="WP_154097502.1">
    <property type="nucleotide sequence ID" value="NZ_JAWDIU010000006.1"/>
</dbReference>
<sequence>MCTVVIDVPDRAGEPVRLLAVRDEDRDRPWRGLGAWWPERPGVLGVRDDRAGGAWLAVDPDAGRLAVLLNREDLSARRDDEVMSRGSIPLDAVGAGIPDAPRTRGFNLVEVDADGAHLVEWDGLIARRTTLAPGTHMIAHHAVDDPGTPRIARWLEAFRDAGLAEGSEWWMPWLDVVEASTVDPSASVLRRDEHDGHVLESLLVCAATIGPAGVELSQATPAEPGTWDDGLIEGLRHGIRPLSSDDAGAGSRATASPRTAQ</sequence>
<name>A0ABU3RZ58_9MICO</name>
<accession>A0ABU3RZ58</accession>
<dbReference type="Proteomes" id="UP001256673">
    <property type="component" value="Unassembled WGS sequence"/>
</dbReference>